<evidence type="ECO:0000313" key="3">
    <source>
        <dbReference type="Proteomes" id="UP000076837"/>
    </source>
</evidence>
<sequence>MNTSNVSLIRSSSSSSDGKIANTPQSPSSSSSSSSSSKPWPLKRLPSQLRILKPRIHIPWPQKQSFVKLPKDESQLDAKPLHFHTHTHTNINTNTDANDDGNSDADASTTPRYLQKKERKLRVREAEVGRREDEVRVREHKVWEGLKEMARGKVHVAILEERVKELEGEVGGGRKKGADVGASSERGTRQWWVKGWWSFRE</sequence>
<dbReference type="AlphaFoldDB" id="A0A163JS91"/>
<comment type="caution">
    <text evidence="2">The sequence shown here is derived from an EMBL/GenBank/DDBJ whole genome shotgun (WGS) entry which is preliminary data.</text>
</comment>
<name>A0A163JS91_DIDRA</name>
<gene>
    <name evidence="2" type="ORF">ST47_g2254</name>
</gene>
<accession>A0A163JS91</accession>
<protein>
    <submittedName>
        <fullName evidence="2">Uncharacterized protein</fullName>
    </submittedName>
</protein>
<dbReference type="EMBL" id="JYNV01000103">
    <property type="protein sequence ID" value="KZM26557.1"/>
    <property type="molecule type" value="Genomic_DNA"/>
</dbReference>
<organism evidence="2 3">
    <name type="scientific">Didymella rabiei</name>
    <name type="common">Chickpea ascochyta blight fungus</name>
    <name type="synonym">Mycosphaerella rabiei</name>
    <dbReference type="NCBI Taxonomy" id="5454"/>
    <lineage>
        <taxon>Eukaryota</taxon>
        <taxon>Fungi</taxon>
        <taxon>Dikarya</taxon>
        <taxon>Ascomycota</taxon>
        <taxon>Pezizomycotina</taxon>
        <taxon>Dothideomycetes</taxon>
        <taxon>Pleosporomycetidae</taxon>
        <taxon>Pleosporales</taxon>
        <taxon>Pleosporineae</taxon>
        <taxon>Didymellaceae</taxon>
        <taxon>Ascochyta</taxon>
    </lineage>
</organism>
<feature type="region of interest" description="Disordered" evidence="1">
    <location>
        <begin position="86"/>
        <end position="113"/>
    </location>
</feature>
<feature type="compositionally biased region" description="Low complexity" evidence="1">
    <location>
        <begin position="26"/>
        <end position="37"/>
    </location>
</feature>
<dbReference type="OrthoDB" id="10593453at2759"/>
<evidence type="ECO:0000256" key="1">
    <source>
        <dbReference type="SAM" id="MobiDB-lite"/>
    </source>
</evidence>
<feature type="compositionally biased region" description="Polar residues" evidence="1">
    <location>
        <begin position="1"/>
        <end position="10"/>
    </location>
</feature>
<evidence type="ECO:0000313" key="2">
    <source>
        <dbReference type="EMBL" id="KZM26557.1"/>
    </source>
</evidence>
<reference evidence="2 3" key="1">
    <citation type="journal article" date="2016" name="Sci. Rep.">
        <title>Draft genome sequencing and secretome analysis of fungal phytopathogen Ascochyta rabiei provides insight into the necrotrophic effector repertoire.</title>
        <authorList>
            <person name="Verma S."/>
            <person name="Gazara R.K."/>
            <person name="Nizam S."/>
            <person name="Parween S."/>
            <person name="Chattopadhyay D."/>
            <person name="Verma P.K."/>
        </authorList>
    </citation>
    <scope>NUCLEOTIDE SEQUENCE [LARGE SCALE GENOMIC DNA]</scope>
    <source>
        <strain evidence="2 3">ArDII</strain>
    </source>
</reference>
<keyword evidence="3" id="KW-1185">Reference proteome</keyword>
<dbReference type="Proteomes" id="UP000076837">
    <property type="component" value="Unassembled WGS sequence"/>
</dbReference>
<feature type="region of interest" description="Disordered" evidence="1">
    <location>
        <begin position="1"/>
        <end position="46"/>
    </location>
</feature>
<proteinExistence type="predicted"/>